<dbReference type="PANTHER" id="PTHR45790:SF1">
    <property type="entry name" value="SIROHEME SYNTHASE"/>
    <property type="match status" value="1"/>
</dbReference>
<dbReference type="InterPro" id="IPR036291">
    <property type="entry name" value="NAD(P)-bd_dom_sf"/>
</dbReference>
<dbReference type="Pfam" id="PF10414">
    <property type="entry name" value="CysG_dimeriser"/>
    <property type="match status" value="1"/>
</dbReference>
<keyword evidence="9 18" id="KW-0456">Lyase</keyword>
<dbReference type="SUPFAM" id="SSF75615">
    <property type="entry name" value="Siroheme synthase middle domains-like"/>
    <property type="match status" value="1"/>
</dbReference>
<dbReference type="EC" id="4.99.1.4" evidence="18"/>
<evidence type="ECO:0000256" key="1">
    <source>
        <dbReference type="ARBA" id="ARBA00005010"/>
    </source>
</evidence>
<keyword evidence="8" id="KW-0520">NAD</keyword>
<evidence type="ECO:0000259" key="17">
    <source>
        <dbReference type="Pfam" id="PF14824"/>
    </source>
</evidence>
<organism evidence="18 19">
    <name type="scientific">Candidatus Kirkpatrickella diaphorinae</name>
    <dbReference type="NCBI Taxonomy" id="2984322"/>
    <lineage>
        <taxon>Bacteria</taxon>
        <taxon>Pseudomonadati</taxon>
        <taxon>Pseudomonadota</taxon>
        <taxon>Alphaproteobacteria</taxon>
        <taxon>Acetobacterales</taxon>
        <taxon>Acetobacteraceae</taxon>
        <taxon>Candidatus Kirkpatrickella</taxon>
    </lineage>
</organism>
<dbReference type="InterPro" id="IPR003043">
    <property type="entry name" value="Uropor_MeTrfase_CS"/>
</dbReference>
<dbReference type="GO" id="GO:0032259">
    <property type="term" value="P:methylation"/>
    <property type="evidence" value="ECO:0007669"/>
    <property type="project" value="UniProtKB-KW"/>
</dbReference>
<dbReference type="InterPro" id="IPR035996">
    <property type="entry name" value="4pyrrol_Methylase_sf"/>
</dbReference>
<comment type="pathway">
    <text evidence="12">Porphyrin-containing compound metabolism; siroheme biosynthesis; precorrin-2 from uroporphyrinogen III: step 1/1.</text>
</comment>
<evidence type="ECO:0000256" key="2">
    <source>
        <dbReference type="ARBA" id="ARBA00005879"/>
    </source>
</evidence>
<keyword evidence="3" id="KW-0169">Cobalamin biosynthesis</keyword>
<feature type="domain" description="Tetrapyrrole methylase" evidence="15">
    <location>
        <begin position="231"/>
        <end position="441"/>
    </location>
</feature>
<evidence type="ECO:0000259" key="16">
    <source>
        <dbReference type="Pfam" id="PF10414"/>
    </source>
</evidence>
<dbReference type="NCBIfam" id="NF007922">
    <property type="entry name" value="PRK10637.1"/>
    <property type="match status" value="1"/>
</dbReference>
<keyword evidence="4 14" id="KW-0489">Methyltransferase</keyword>
<evidence type="ECO:0000256" key="10">
    <source>
        <dbReference type="ARBA" id="ARBA00023244"/>
    </source>
</evidence>
<dbReference type="PIRSF" id="PIRSF036426">
    <property type="entry name" value="Sirohaem_synth"/>
    <property type="match status" value="1"/>
</dbReference>
<comment type="pathway">
    <text evidence="1">Porphyrin-containing compound metabolism; siroheme biosynthesis; sirohydrochlorin from precorrin-2: step 1/1.</text>
</comment>
<comment type="catalytic activity">
    <reaction evidence="13">
        <text>precorrin-2 + NAD(+) = sirohydrochlorin + NADH + 2 H(+)</text>
        <dbReference type="Rhea" id="RHEA:15613"/>
        <dbReference type="ChEBI" id="CHEBI:15378"/>
        <dbReference type="ChEBI" id="CHEBI:57540"/>
        <dbReference type="ChEBI" id="CHEBI:57945"/>
        <dbReference type="ChEBI" id="CHEBI:58351"/>
        <dbReference type="ChEBI" id="CHEBI:58827"/>
        <dbReference type="EC" id="1.3.1.76"/>
    </reaction>
</comment>
<dbReference type="InterPro" id="IPR006366">
    <property type="entry name" value="CobA/CysG_C"/>
</dbReference>
<feature type="domain" description="Sirohaem synthase dimerisation" evidence="16">
    <location>
        <begin position="163"/>
        <end position="216"/>
    </location>
</feature>
<accession>A0ABY6GGS1</accession>
<dbReference type="InterPro" id="IPR014776">
    <property type="entry name" value="4pyrrole_Mease_sub2"/>
</dbReference>
<gene>
    <name evidence="18" type="primary">cysG</name>
    <name evidence="18" type="ORF">N5W20_06125</name>
</gene>
<dbReference type="EC" id="2.1.1.107" evidence="18"/>
<dbReference type="Pfam" id="PF14824">
    <property type="entry name" value="Sirohm_synth_M"/>
    <property type="match status" value="1"/>
</dbReference>
<protein>
    <submittedName>
        <fullName evidence="18">Siroheme synthase CysG</fullName>
        <ecNumber evidence="18">1.3.1.76</ecNumber>
        <ecNumber evidence="18">2.1.1.107</ecNumber>
        <ecNumber evidence="18">4.99.1.4</ecNumber>
    </submittedName>
</protein>
<evidence type="ECO:0000313" key="18">
    <source>
        <dbReference type="EMBL" id="UYH50696.1"/>
    </source>
</evidence>
<dbReference type="NCBIfam" id="TIGR01470">
    <property type="entry name" value="cysG_Nterm"/>
    <property type="match status" value="1"/>
</dbReference>
<evidence type="ECO:0000256" key="14">
    <source>
        <dbReference type="RuleBase" id="RU003960"/>
    </source>
</evidence>
<dbReference type="GO" id="GO:0043115">
    <property type="term" value="F:precorrin-2 dehydrogenase activity"/>
    <property type="evidence" value="ECO:0007669"/>
    <property type="project" value="UniProtKB-EC"/>
</dbReference>
<name>A0ABY6GGS1_9PROT</name>
<dbReference type="Gene3D" id="3.40.50.720">
    <property type="entry name" value="NAD(P)-binding Rossmann-like Domain"/>
    <property type="match status" value="1"/>
</dbReference>
<evidence type="ECO:0000256" key="6">
    <source>
        <dbReference type="ARBA" id="ARBA00022691"/>
    </source>
</evidence>
<dbReference type="InterPro" id="IPR019478">
    <property type="entry name" value="Sirohaem_synthase_dimer_dom"/>
</dbReference>
<evidence type="ECO:0000256" key="3">
    <source>
        <dbReference type="ARBA" id="ARBA00022573"/>
    </source>
</evidence>
<dbReference type="InterPro" id="IPR006367">
    <property type="entry name" value="Sirohaem_synthase_N"/>
</dbReference>
<dbReference type="NCBIfam" id="NF004790">
    <property type="entry name" value="PRK06136.1"/>
    <property type="match status" value="1"/>
</dbReference>
<keyword evidence="6" id="KW-0949">S-adenosyl-L-methionine</keyword>
<keyword evidence="7 18" id="KW-0560">Oxidoreductase</keyword>
<dbReference type="Gene3D" id="3.30.950.10">
    <property type="entry name" value="Methyltransferase, Cobalt-precorrin-4 Transmethylase, Domain 2"/>
    <property type="match status" value="1"/>
</dbReference>
<feature type="domain" description="Siroheme synthase central" evidence="17">
    <location>
        <begin position="130"/>
        <end position="156"/>
    </location>
</feature>
<keyword evidence="10" id="KW-0627">Porphyrin biosynthesis</keyword>
<dbReference type="GO" id="GO:0004851">
    <property type="term" value="F:uroporphyrin-III C-methyltransferase activity"/>
    <property type="evidence" value="ECO:0007669"/>
    <property type="project" value="UniProtKB-EC"/>
</dbReference>
<dbReference type="SUPFAM" id="SSF51735">
    <property type="entry name" value="NAD(P)-binding Rossmann-fold domains"/>
    <property type="match status" value="1"/>
</dbReference>
<dbReference type="PANTHER" id="PTHR45790">
    <property type="entry name" value="SIROHEME SYNTHASE-RELATED"/>
    <property type="match status" value="1"/>
</dbReference>
<dbReference type="CDD" id="cd11642">
    <property type="entry name" value="SUMT"/>
    <property type="match status" value="1"/>
</dbReference>
<dbReference type="PROSITE" id="PS00840">
    <property type="entry name" value="SUMT_2"/>
    <property type="match status" value="1"/>
</dbReference>
<dbReference type="InterPro" id="IPR037115">
    <property type="entry name" value="Sirohaem_synt_dimer_dom_sf"/>
</dbReference>
<dbReference type="EC" id="1.3.1.76" evidence="18"/>
<dbReference type="InterPro" id="IPR012409">
    <property type="entry name" value="Sirohaem_synth"/>
</dbReference>
<dbReference type="GO" id="GO:0051266">
    <property type="term" value="F:sirohydrochlorin ferrochelatase activity"/>
    <property type="evidence" value="ECO:0007669"/>
    <property type="project" value="UniProtKB-EC"/>
</dbReference>
<dbReference type="Gene3D" id="3.30.160.110">
    <property type="entry name" value="Siroheme synthase, domain 2"/>
    <property type="match status" value="1"/>
</dbReference>
<proteinExistence type="inferred from homology"/>
<comment type="similarity">
    <text evidence="2 14">Belongs to the precorrin methyltransferase family.</text>
</comment>
<evidence type="ECO:0000256" key="7">
    <source>
        <dbReference type="ARBA" id="ARBA00023002"/>
    </source>
</evidence>
<evidence type="ECO:0000256" key="4">
    <source>
        <dbReference type="ARBA" id="ARBA00022603"/>
    </source>
</evidence>
<dbReference type="Pfam" id="PF13241">
    <property type="entry name" value="NAD_binding_7"/>
    <property type="match status" value="1"/>
</dbReference>
<evidence type="ECO:0000256" key="9">
    <source>
        <dbReference type="ARBA" id="ARBA00023239"/>
    </source>
</evidence>
<dbReference type="SUPFAM" id="SSF53790">
    <property type="entry name" value="Tetrapyrrole methylase"/>
    <property type="match status" value="1"/>
</dbReference>
<evidence type="ECO:0000313" key="19">
    <source>
        <dbReference type="Proteomes" id="UP001163831"/>
    </source>
</evidence>
<dbReference type="InterPro" id="IPR014777">
    <property type="entry name" value="4pyrrole_Mease_sub1"/>
</dbReference>
<evidence type="ECO:0000256" key="8">
    <source>
        <dbReference type="ARBA" id="ARBA00023027"/>
    </source>
</evidence>
<evidence type="ECO:0000256" key="5">
    <source>
        <dbReference type="ARBA" id="ARBA00022679"/>
    </source>
</evidence>
<keyword evidence="19" id="KW-1185">Reference proteome</keyword>
<dbReference type="Proteomes" id="UP001163831">
    <property type="component" value="Chromosome"/>
</dbReference>
<sequence>MHSDFDGPQYLPVALRVDDAPCMVVGSGIAAANKTRLLVSRARDIRIFSTNPLPELRAHIEEGRIRLAGEERDETSIRACLREARLIFIATEDAAYNRQLAAWASDCRVPCCVVDDIPPSSFITPAIIDRSPIQVAIISGGAAPVLARRLRTQIEASLPHGVARLAQFMKRQRGWIRDALPDITQRRHAWERFLDSGGRVAAEKDDAETARLALENSVAEETAGTGKMGEVWLVGAGPGDPDLLTLAALNAMQNADCVLYDQLIPDAILDRLRRDAERIFVGKKRSHHTLPQTEITQILAEKARQGLRVLRLKGGDPFIFGRGGEEMDALMRQDIPVRIIPGITAANGCGASAGIPLTHRDYAQSCIFVTGHAKSGQELALDWAALARKGQTLAIYMGLTPLATLARKLVEHGLPPDWPAAIIEKGTWESQRVFITTLEALPEIVTQNGIASPTMTIIGEVVKLRPIQR</sequence>
<dbReference type="Gene3D" id="1.10.8.210">
    <property type="entry name" value="Sirohaem synthase, dimerisation domain"/>
    <property type="match status" value="1"/>
</dbReference>
<dbReference type="InterPro" id="IPR000878">
    <property type="entry name" value="4pyrrol_Mease"/>
</dbReference>
<dbReference type="Gene3D" id="3.40.1010.10">
    <property type="entry name" value="Cobalt-precorrin-4 Transmethylase, Domain 1"/>
    <property type="match status" value="1"/>
</dbReference>
<evidence type="ECO:0000256" key="11">
    <source>
        <dbReference type="ARBA" id="ARBA00023268"/>
    </source>
</evidence>
<dbReference type="NCBIfam" id="TIGR01469">
    <property type="entry name" value="cobA_cysG_Cterm"/>
    <property type="match status" value="1"/>
</dbReference>
<reference evidence="18" key="1">
    <citation type="submission" date="2022-10" db="EMBL/GenBank/DDBJ databases">
        <title>Candidatus Kirkpatrella diaphorinas gen. nov., sp. nov., an uncultured endosymbiont identified in a population of Diaphorina citri from Hawaii.</title>
        <authorList>
            <person name="Henry E.M."/>
            <person name="Carlson C.R."/>
            <person name="Kuo Y.-W."/>
        </authorList>
    </citation>
    <scope>NUCLEOTIDE SEQUENCE</scope>
    <source>
        <strain evidence="18">CADCRV1</strain>
    </source>
</reference>
<dbReference type="InterPro" id="IPR050161">
    <property type="entry name" value="Siro_Cobalamin_biosynth"/>
</dbReference>
<evidence type="ECO:0000256" key="12">
    <source>
        <dbReference type="ARBA" id="ARBA00025705"/>
    </source>
</evidence>
<keyword evidence="11" id="KW-0511">Multifunctional enzyme</keyword>
<dbReference type="Pfam" id="PF00590">
    <property type="entry name" value="TP_methylase"/>
    <property type="match status" value="1"/>
</dbReference>
<keyword evidence="5 14" id="KW-0808">Transferase</keyword>
<evidence type="ECO:0000259" key="15">
    <source>
        <dbReference type="Pfam" id="PF00590"/>
    </source>
</evidence>
<dbReference type="InterPro" id="IPR028281">
    <property type="entry name" value="Sirohaem_synthase_central"/>
</dbReference>
<dbReference type="EMBL" id="CP107052">
    <property type="protein sequence ID" value="UYH50696.1"/>
    <property type="molecule type" value="Genomic_DNA"/>
</dbReference>
<evidence type="ECO:0000256" key="13">
    <source>
        <dbReference type="ARBA" id="ARBA00047561"/>
    </source>
</evidence>